<dbReference type="SUPFAM" id="SSF53098">
    <property type="entry name" value="Ribonuclease H-like"/>
    <property type="match status" value="1"/>
</dbReference>
<dbReference type="Gene3D" id="3.30.420.10">
    <property type="entry name" value="Ribonuclease H-like superfamily/Ribonuclease H"/>
    <property type="match status" value="1"/>
</dbReference>
<dbReference type="EMBL" id="MFKX01000006">
    <property type="protein sequence ID" value="OGG58143.1"/>
    <property type="molecule type" value="Genomic_DNA"/>
</dbReference>
<sequence length="135" mass="15382">MSIVIYTDGGARNNPGPAGAGVVAFDGEKKLFELKKYIGERTNNWAEYEAVILALTEAKKRGLAGREIEVRMDSELIQRQLTNEYQIKEETLWPQYVKVHNLLVAHFPDAKFVHVRREQNKEADRLVNEAVDEAI</sequence>
<dbReference type="Proteomes" id="UP000177958">
    <property type="component" value="Unassembled WGS sequence"/>
</dbReference>
<dbReference type="Pfam" id="PF13456">
    <property type="entry name" value="RVT_3"/>
    <property type="match status" value="1"/>
</dbReference>
<dbReference type="InterPro" id="IPR012337">
    <property type="entry name" value="RNaseH-like_sf"/>
</dbReference>
<protein>
    <recommendedName>
        <fullName evidence="1">RNase H type-1 domain-containing protein</fullName>
    </recommendedName>
</protein>
<dbReference type="PROSITE" id="PS50879">
    <property type="entry name" value="RNASE_H_1"/>
    <property type="match status" value="1"/>
</dbReference>
<dbReference type="GO" id="GO:0004523">
    <property type="term" value="F:RNA-DNA hybrid ribonuclease activity"/>
    <property type="evidence" value="ECO:0007669"/>
    <property type="project" value="InterPro"/>
</dbReference>
<dbReference type="PANTHER" id="PTHR46387">
    <property type="entry name" value="POLYNUCLEOTIDYL TRANSFERASE, RIBONUCLEASE H-LIKE SUPERFAMILY PROTEIN"/>
    <property type="match status" value="1"/>
</dbReference>
<evidence type="ECO:0000259" key="1">
    <source>
        <dbReference type="PROSITE" id="PS50879"/>
    </source>
</evidence>
<dbReference type="AlphaFoldDB" id="A0A1F6D9K9"/>
<name>A0A1F6D9K9_9BACT</name>
<evidence type="ECO:0000313" key="3">
    <source>
        <dbReference type="Proteomes" id="UP000177958"/>
    </source>
</evidence>
<gene>
    <name evidence="2" type="ORF">A2853_01345</name>
</gene>
<feature type="domain" description="RNase H type-1" evidence="1">
    <location>
        <begin position="1"/>
        <end position="135"/>
    </location>
</feature>
<organism evidence="2 3">
    <name type="scientific">Candidatus Kaiserbacteria bacterium RIFCSPHIGHO2_01_FULL_55_17</name>
    <dbReference type="NCBI Taxonomy" id="1798484"/>
    <lineage>
        <taxon>Bacteria</taxon>
        <taxon>Candidatus Kaiseribacteriota</taxon>
    </lineage>
</organism>
<comment type="caution">
    <text evidence="2">The sequence shown here is derived from an EMBL/GenBank/DDBJ whole genome shotgun (WGS) entry which is preliminary data.</text>
</comment>
<reference evidence="2 3" key="1">
    <citation type="journal article" date="2016" name="Nat. Commun.">
        <title>Thousands of microbial genomes shed light on interconnected biogeochemical processes in an aquifer system.</title>
        <authorList>
            <person name="Anantharaman K."/>
            <person name="Brown C.T."/>
            <person name="Hug L.A."/>
            <person name="Sharon I."/>
            <person name="Castelle C.J."/>
            <person name="Probst A.J."/>
            <person name="Thomas B.C."/>
            <person name="Singh A."/>
            <person name="Wilkins M.J."/>
            <person name="Karaoz U."/>
            <person name="Brodie E.L."/>
            <person name="Williams K.H."/>
            <person name="Hubbard S.S."/>
            <person name="Banfield J.F."/>
        </authorList>
    </citation>
    <scope>NUCLEOTIDE SEQUENCE [LARGE SCALE GENOMIC DNA]</scope>
</reference>
<dbReference type="InterPro" id="IPR002156">
    <property type="entry name" value="RNaseH_domain"/>
</dbReference>
<proteinExistence type="predicted"/>
<dbReference type="InterPro" id="IPR036397">
    <property type="entry name" value="RNaseH_sf"/>
</dbReference>
<evidence type="ECO:0000313" key="2">
    <source>
        <dbReference type="EMBL" id="OGG58143.1"/>
    </source>
</evidence>
<dbReference type="GO" id="GO:0003676">
    <property type="term" value="F:nucleic acid binding"/>
    <property type="evidence" value="ECO:0007669"/>
    <property type="project" value="InterPro"/>
</dbReference>
<dbReference type="PANTHER" id="PTHR46387:SF2">
    <property type="entry name" value="RIBONUCLEASE HI"/>
    <property type="match status" value="1"/>
</dbReference>
<dbReference type="CDD" id="cd09279">
    <property type="entry name" value="RNase_HI_like"/>
    <property type="match status" value="1"/>
</dbReference>
<accession>A0A1F6D9K9</accession>